<dbReference type="InterPro" id="IPR042184">
    <property type="entry name" value="YqeY/Aim41_N"/>
</dbReference>
<evidence type="ECO:0000313" key="2">
    <source>
        <dbReference type="Proteomes" id="UP000652013"/>
    </source>
</evidence>
<dbReference type="Proteomes" id="UP000652013">
    <property type="component" value="Unassembled WGS sequence"/>
</dbReference>
<sequence length="120" mass="12066">MSLVERLQAALTPAMRARDGAAVAALRSALAAVANAEAVPAPERTGSSLAIGPGTALGAGGAEAVRRELTDDDVRGIVSAEVAERHDAAESYDRLGRAQQAAQLRAEAAVLAAHLDAAAS</sequence>
<dbReference type="PANTHER" id="PTHR28055:SF1">
    <property type="entry name" value="ALTERED INHERITANCE OF MITOCHONDRIA PROTEIN 41, MITOCHONDRIAL"/>
    <property type="match status" value="1"/>
</dbReference>
<gene>
    <name evidence="1" type="ORF">Sya03_12860</name>
</gene>
<keyword evidence="2" id="KW-1185">Reference proteome</keyword>
<dbReference type="InterPro" id="IPR019004">
    <property type="entry name" value="YqeY/Aim41"/>
</dbReference>
<dbReference type="EMBL" id="BOOY01000007">
    <property type="protein sequence ID" value="GIJ01934.1"/>
    <property type="molecule type" value="Genomic_DNA"/>
</dbReference>
<proteinExistence type="predicted"/>
<dbReference type="AlphaFoldDB" id="A0A8J4DI11"/>
<dbReference type="Gene3D" id="1.10.1510.10">
    <property type="entry name" value="Uncharacterised protein YqeY/AIM41 PF09424, N-terminal domain"/>
    <property type="match status" value="1"/>
</dbReference>
<dbReference type="Pfam" id="PF09424">
    <property type="entry name" value="YqeY"/>
    <property type="match status" value="1"/>
</dbReference>
<dbReference type="RefSeq" id="WP_203937263.1">
    <property type="nucleotide sequence ID" value="NZ_BAAAGJ010000005.1"/>
</dbReference>
<organism evidence="1 2">
    <name type="scientific">Spirilliplanes yamanashiensis</name>
    <dbReference type="NCBI Taxonomy" id="42233"/>
    <lineage>
        <taxon>Bacteria</taxon>
        <taxon>Bacillati</taxon>
        <taxon>Actinomycetota</taxon>
        <taxon>Actinomycetes</taxon>
        <taxon>Micromonosporales</taxon>
        <taxon>Micromonosporaceae</taxon>
        <taxon>Spirilliplanes</taxon>
    </lineage>
</organism>
<accession>A0A8J4DI11</accession>
<protein>
    <submittedName>
        <fullName evidence="1">Uncharacterized protein</fullName>
    </submittedName>
</protein>
<dbReference type="PANTHER" id="PTHR28055">
    <property type="entry name" value="ALTERED INHERITANCE OF MITOCHONDRIA PROTEIN 41, MITOCHONDRIAL"/>
    <property type="match status" value="1"/>
</dbReference>
<evidence type="ECO:0000313" key="1">
    <source>
        <dbReference type="EMBL" id="GIJ01934.1"/>
    </source>
</evidence>
<comment type="caution">
    <text evidence="1">The sequence shown here is derived from an EMBL/GenBank/DDBJ whole genome shotgun (WGS) entry which is preliminary data.</text>
</comment>
<name>A0A8J4DI11_9ACTN</name>
<reference evidence="1" key="1">
    <citation type="submission" date="2021-01" db="EMBL/GenBank/DDBJ databases">
        <title>Whole genome shotgun sequence of Spirilliplanes yamanashiensis NBRC 15828.</title>
        <authorList>
            <person name="Komaki H."/>
            <person name="Tamura T."/>
        </authorList>
    </citation>
    <scope>NUCLEOTIDE SEQUENCE</scope>
    <source>
        <strain evidence="1">NBRC 15828</strain>
    </source>
</reference>